<proteinExistence type="predicted"/>
<reference evidence="2" key="1">
    <citation type="journal article" date="2022" name="Mol. Ecol. Resour.">
        <title>The genomes of chicory, endive, great burdock and yacon provide insights into Asteraceae palaeo-polyploidization history and plant inulin production.</title>
        <authorList>
            <person name="Fan W."/>
            <person name="Wang S."/>
            <person name="Wang H."/>
            <person name="Wang A."/>
            <person name="Jiang F."/>
            <person name="Liu H."/>
            <person name="Zhao H."/>
            <person name="Xu D."/>
            <person name="Zhang Y."/>
        </authorList>
    </citation>
    <scope>NUCLEOTIDE SEQUENCE [LARGE SCALE GENOMIC DNA]</scope>
    <source>
        <strain evidence="2">cv. Niubang</strain>
    </source>
</reference>
<organism evidence="1 2">
    <name type="scientific">Arctium lappa</name>
    <name type="common">Greater burdock</name>
    <name type="synonym">Lappa major</name>
    <dbReference type="NCBI Taxonomy" id="4217"/>
    <lineage>
        <taxon>Eukaryota</taxon>
        <taxon>Viridiplantae</taxon>
        <taxon>Streptophyta</taxon>
        <taxon>Embryophyta</taxon>
        <taxon>Tracheophyta</taxon>
        <taxon>Spermatophyta</taxon>
        <taxon>Magnoliopsida</taxon>
        <taxon>eudicotyledons</taxon>
        <taxon>Gunneridae</taxon>
        <taxon>Pentapetalae</taxon>
        <taxon>asterids</taxon>
        <taxon>campanulids</taxon>
        <taxon>Asterales</taxon>
        <taxon>Asteraceae</taxon>
        <taxon>Carduoideae</taxon>
        <taxon>Cardueae</taxon>
        <taxon>Arctiinae</taxon>
        <taxon>Arctium</taxon>
    </lineage>
</organism>
<evidence type="ECO:0000313" key="1">
    <source>
        <dbReference type="EMBL" id="KAI3727802.1"/>
    </source>
</evidence>
<sequence>MEVCANWFSLAIKEADGQRCSSNLELDDSISSHELVDNPSDKDNTGTCNTRVTSYDEARMKIYSVSTRCYYAFGALMSEELCYKISTRCYYAFGALMSEELCYKINDSFCIHTPFGSNPNGHFFVVFDGHGEFGAQCSQFVKQRLCENLLRNSRFHSDLVEACHVSFLTTISQLHADNIIEIVALELTPDDLFFVIASDEVFEFLSSQVVVDMDLTPKFSQLPSLDKIVDQALKHSYANVSNNTQMQGNNPKYSQFKDL</sequence>
<gene>
    <name evidence="1" type="ORF">L6452_16422</name>
</gene>
<name>A0ACB9C0H5_ARCLA</name>
<evidence type="ECO:0000313" key="2">
    <source>
        <dbReference type="Proteomes" id="UP001055879"/>
    </source>
</evidence>
<comment type="caution">
    <text evidence="1">The sequence shown here is derived from an EMBL/GenBank/DDBJ whole genome shotgun (WGS) entry which is preliminary data.</text>
</comment>
<dbReference type="EMBL" id="CM042051">
    <property type="protein sequence ID" value="KAI3727802.1"/>
    <property type="molecule type" value="Genomic_DNA"/>
</dbReference>
<accession>A0ACB9C0H5</accession>
<dbReference type="Proteomes" id="UP001055879">
    <property type="component" value="Linkage Group LG05"/>
</dbReference>
<protein>
    <submittedName>
        <fullName evidence="1">Uncharacterized protein</fullName>
    </submittedName>
</protein>
<reference evidence="1 2" key="2">
    <citation type="journal article" date="2022" name="Mol. Ecol. Resour.">
        <title>The genomes of chicory, endive, great burdock and yacon provide insights into Asteraceae paleo-polyploidization history and plant inulin production.</title>
        <authorList>
            <person name="Fan W."/>
            <person name="Wang S."/>
            <person name="Wang H."/>
            <person name="Wang A."/>
            <person name="Jiang F."/>
            <person name="Liu H."/>
            <person name="Zhao H."/>
            <person name="Xu D."/>
            <person name="Zhang Y."/>
        </authorList>
    </citation>
    <scope>NUCLEOTIDE SEQUENCE [LARGE SCALE GENOMIC DNA]</scope>
    <source>
        <strain evidence="2">cv. Niubang</strain>
    </source>
</reference>
<keyword evidence="2" id="KW-1185">Reference proteome</keyword>